<evidence type="ECO:0000256" key="1">
    <source>
        <dbReference type="ARBA" id="ARBA00022734"/>
    </source>
</evidence>
<gene>
    <name evidence="6" type="ORF">PEVE_00034276</name>
</gene>
<dbReference type="SUPFAM" id="SSF50370">
    <property type="entry name" value="Ricin B-like lectins"/>
    <property type="match status" value="1"/>
</dbReference>
<evidence type="ECO:0000256" key="2">
    <source>
        <dbReference type="ARBA" id="ARBA00023157"/>
    </source>
</evidence>
<dbReference type="EMBL" id="CALNXI010000517">
    <property type="protein sequence ID" value="CAH3028523.1"/>
    <property type="molecule type" value="Genomic_DNA"/>
</dbReference>
<dbReference type="InterPro" id="IPR000772">
    <property type="entry name" value="Ricin_B_lectin"/>
</dbReference>
<keyword evidence="2" id="KW-1015">Disulfide bond</keyword>
<evidence type="ECO:0000259" key="5">
    <source>
        <dbReference type="SMART" id="SM00458"/>
    </source>
</evidence>
<organism evidence="6 7">
    <name type="scientific">Porites evermanni</name>
    <dbReference type="NCBI Taxonomy" id="104178"/>
    <lineage>
        <taxon>Eukaryota</taxon>
        <taxon>Metazoa</taxon>
        <taxon>Cnidaria</taxon>
        <taxon>Anthozoa</taxon>
        <taxon>Hexacorallia</taxon>
        <taxon>Scleractinia</taxon>
        <taxon>Fungiina</taxon>
        <taxon>Poritidae</taxon>
        <taxon>Porites</taxon>
    </lineage>
</organism>
<evidence type="ECO:0000313" key="7">
    <source>
        <dbReference type="Proteomes" id="UP001159427"/>
    </source>
</evidence>
<keyword evidence="4" id="KW-0472">Membrane</keyword>
<evidence type="ECO:0000313" key="6">
    <source>
        <dbReference type="EMBL" id="CAH3028523.1"/>
    </source>
</evidence>
<accession>A0ABN8MKJ4</accession>
<dbReference type="Gene3D" id="2.80.10.50">
    <property type="match status" value="2"/>
</dbReference>
<sequence length="293" mass="32685">MHMGPRIIREHKPSMVPSKFCGLQSFNSKKILLALCVIAWAAIFFLSGTLFIRRRYESANELVSKLGTSLQERIDYLSSQLSEGKTSAKDLTQALHAKINLTLSSLDEKIGALEKDFKEKRQRAFHALHVLHGGNSDNEKAEPQPTIQQTAVPENAPEASGPVEMKSSESGMCIDSMENPVGSDTQLFECHGQEGNQAWNYRESTHLIENKAKGMCLRAADGNERSPVKTAACDENDTQQKWNNIQRLLMLDDGAMTGKCLDADPETKMLVIQHCDSTKESQHWTYHINSPAR</sequence>
<evidence type="ECO:0000256" key="3">
    <source>
        <dbReference type="SAM" id="MobiDB-lite"/>
    </source>
</evidence>
<keyword evidence="4" id="KW-0812">Transmembrane</keyword>
<dbReference type="Pfam" id="PF00652">
    <property type="entry name" value="Ricin_B_lectin"/>
    <property type="match status" value="1"/>
</dbReference>
<dbReference type="SMART" id="SM00458">
    <property type="entry name" value="RICIN"/>
    <property type="match status" value="1"/>
</dbReference>
<keyword evidence="4" id="KW-1133">Transmembrane helix</keyword>
<dbReference type="PANTHER" id="PTHR11675">
    <property type="entry name" value="N-ACETYLGALACTOSAMINYLTRANSFERASE"/>
    <property type="match status" value="1"/>
</dbReference>
<protein>
    <recommendedName>
        <fullName evidence="5">Ricin B lectin domain-containing protein</fullName>
    </recommendedName>
</protein>
<keyword evidence="1" id="KW-0430">Lectin</keyword>
<feature type="transmembrane region" description="Helical" evidence="4">
    <location>
        <begin position="31"/>
        <end position="52"/>
    </location>
</feature>
<name>A0ABN8MKJ4_9CNID</name>
<feature type="region of interest" description="Disordered" evidence="3">
    <location>
        <begin position="133"/>
        <end position="168"/>
    </location>
</feature>
<dbReference type="PROSITE" id="PS50231">
    <property type="entry name" value="RICIN_B_LECTIN"/>
    <property type="match status" value="1"/>
</dbReference>
<dbReference type="InterPro" id="IPR035992">
    <property type="entry name" value="Ricin_B-like_lectins"/>
</dbReference>
<reference evidence="6 7" key="1">
    <citation type="submission" date="2022-05" db="EMBL/GenBank/DDBJ databases">
        <authorList>
            <consortium name="Genoscope - CEA"/>
            <person name="William W."/>
        </authorList>
    </citation>
    <scope>NUCLEOTIDE SEQUENCE [LARGE SCALE GENOMIC DNA]</scope>
</reference>
<proteinExistence type="predicted"/>
<evidence type="ECO:0000256" key="4">
    <source>
        <dbReference type="SAM" id="Phobius"/>
    </source>
</evidence>
<dbReference type="PANTHER" id="PTHR11675:SF119">
    <property type="entry name" value="POLYPEPTIDE N-ACETYLGALACTOSAMINYLTRANSFERASE 2"/>
    <property type="match status" value="1"/>
</dbReference>
<comment type="caution">
    <text evidence="6">The sequence shown here is derived from an EMBL/GenBank/DDBJ whole genome shotgun (WGS) entry which is preliminary data.</text>
</comment>
<dbReference type="Proteomes" id="UP001159427">
    <property type="component" value="Unassembled WGS sequence"/>
</dbReference>
<feature type="domain" description="Ricin B lectin" evidence="5">
    <location>
        <begin position="161"/>
        <end position="287"/>
    </location>
</feature>
<keyword evidence="7" id="KW-1185">Reference proteome</keyword>